<gene>
    <name evidence="1" type="ORF">Esi_0324_0007</name>
</gene>
<dbReference type="AlphaFoldDB" id="D7FXB8"/>
<accession>D7FXB8</accession>
<protein>
    <submittedName>
        <fullName evidence="1">Uncharacterized protein</fullName>
    </submittedName>
</protein>
<dbReference type="EMBL" id="FN649760">
    <property type="protein sequence ID" value="CBJ32255.1"/>
    <property type="molecule type" value="Genomic_DNA"/>
</dbReference>
<reference evidence="1 2" key="1">
    <citation type="journal article" date="2010" name="Nature">
        <title>The Ectocarpus genome and the independent evolution of multicellularity in brown algae.</title>
        <authorList>
            <person name="Cock J.M."/>
            <person name="Sterck L."/>
            <person name="Rouze P."/>
            <person name="Scornet D."/>
            <person name="Allen A.E."/>
            <person name="Amoutzias G."/>
            <person name="Anthouard V."/>
            <person name="Artiguenave F."/>
            <person name="Aury J.M."/>
            <person name="Badger J.H."/>
            <person name="Beszteri B."/>
            <person name="Billiau K."/>
            <person name="Bonnet E."/>
            <person name="Bothwell J.H."/>
            <person name="Bowler C."/>
            <person name="Boyen C."/>
            <person name="Brownlee C."/>
            <person name="Carrano C.J."/>
            <person name="Charrier B."/>
            <person name="Cho G.Y."/>
            <person name="Coelho S.M."/>
            <person name="Collen J."/>
            <person name="Corre E."/>
            <person name="Da Silva C."/>
            <person name="Delage L."/>
            <person name="Delaroque N."/>
            <person name="Dittami S.M."/>
            <person name="Doulbeau S."/>
            <person name="Elias M."/>
            <person name="Farnham G."/>
            <person name="Gachon C.M."/>
            <person name="Gschloessl B."/>
            <person name="Heesch S."/>
            <person name="Jabbari K."/>
            <person name="Jubin C."/>
            <person name="Kawai H."/>
            <person name="Kimura K."/>
            <person name="Kloareg B."/>
            <person name="Kupper F.C."/>
            <person name="Lang D."/>
            <person name="Le Bail A."/>
            <person name="Leblanc C."/>
            <person name="Lerouge P."/>
            <person name="Lohr M."/>
            <person name="Lopez P.J."/>
            <person name="Martens C."/>
            <person name="Maumus F."/>
            <person name="Michel G."/>
            <person name="Miranda-Saavedra D."/>
            <person name="Morales J."/>
            <person name="Moreau H."/>
            <person name="Motomura T."/>
            <person name="Nagasato C."/>
            <person name="Napoli C.A."/>
            <person name="Nelson D.R."/>
            <person name="Nyvall-Collen P."/>
            <person name="Peters A.F."/>
            <person name="Pommier C."/>
            <person name="Potin P."/>
            <person name="Poulain J."/>
            <person name="Quesneville H."/>
            <person name="Read B."/>
            <person name="Rensing S.A."/>
            <person name="Ritter A."/>
            <person name="Rousvoal S."/>
            <person name="Samanta M."/>
            <person name="Samson G."/>
            <person name="Schroeder D.C."/>
            <person name="Segurens B."/>
            <person name="Strittmatter M."/>
            <person name="Tonon T."/>
            <person name="Tregear J.W."/>
            <person name="Valentin K."/>
            <person name="von Dassow P."/>
            <person name="Yamagishi T."/>
            <person name="Van de Peer Y."/>
            <person name="Wincker P."/>
        </authorList>
    </citation>
    <scope>NUCLEOTIDE SEQUENCE [LARGE SCALE GENOMIC DNA]</scope>
    <source>
        <strain evidence="2">Ec32 / CCAP1310/4</strain>
    </source>
</reference>
<keyword evidence="2" id="KW-1185">Reference proteome</keyword>
<name>D7FXB8_ECTSI</name>
<evidence type="ECO:0000313" key="1">
    <source>
        <dbReference type="EMBL" id="CBJ32255.1"/>
    </source>
</evidence>
<dbReference type="Proteomes" id="UP000002630">
    <property type="component" value="Unassembled WGS sequence"/>
</dbReference>
<organism evidence="1 2">
    <name type="scientific">Ectocarpus siliculosus</name>
    <name type="common">Brown alga</name>
    <name type="synonym">Conferva siliculosa</name>
    <dbReference type="NCBI Taxonomy" id="2880"/>
    <lineage>
        <taxon>Eukaryota</taxon>
        <taxon>Sar</taxon>
        <taxon>Stramenopiles</taxon>
        <taxon>Ochrophyta</taxon>
        <taxon>PX clade</taxon>
        <taxon>Phaeophyceae</taxon>
        <taxon>Ectocarpales</taxon>
        <taxon>Ectocarpaceae</taxon>
        <taxon>Ectocarpus</taxon>
    </lineage>
</organism>
<proteinExistence type="predicted"/>
<dbReference type="InParanoid" id="D7FXB8"/>
<sequence>MCAANKRQTNRESLDAAAVRARPACRDALGARQSVFGNYRAQERRRREQHD</sequence>
<evidence type="ECO:0000313" key="2">
    <source>
        <dbReference type="Proteomes" id="UP000002630"/>
    </source>
</evidence>